<evidence type="ECO:0000313" key="3">
    <source>
        <dbReference type="Proteomes" id="UP000295083"/>
    </source>
</evidence>
<dbReference type="Proteomes" id="UP000295083">
    <property type="component" value="Unassembled WGS sequence"/>
</dbReference>
<dbReference type="Pfam" id="PF15891">
    <property type="entry name" value="Nuc_deoxyri_tr2"/>
    <property type="match status" value="1"/>
</dbReference>
<protein>
    <submittedName>
        <fullName evidence="2">Uncharacterized protein</fullName>
    </submittedName>
</protein>
<accession>A0A4R8QFH5</accession>
<keyword evidence="3" id="KW-1185">Reference proteome</keyword>
<reference evidence="2 3" key="1">
    <citation type="submission" date="2018-11" db="EMBL/GenBank/DDBJ databases">
        <title>Genome sequence and assembly of Colletotrichum spinosum.</title>
        <authorList>
            <person name="Gan P."/>
            <person name="Shirasu K."/>
        </authorList>
    </citation>
    <scope>NUCLEOTIDE SEQUENCE [LARGE SCALE GENOMIC DNA]</scope>
    <source>
        <strain evidence="2 3">CBS 515.97</strain>
    </source>
</reference>
<evidence type="ECO:0000313" key="2">
    <source>
        <dbReference type="EMBL" id="TDZ36550.1"/>
    </source>
</evidence>
<comment type="caution">
    <text evidence="2">The sequence shown here is derived from an EMBL/GenBank/DDBJ whole genome shotgun (WGS) entry which is preliminary data.</text>
</comment>
<dbReference type="InterPro" id="IPR039470">
    <property type="entry name" value="Nuc_deoxyri_tr2"/>
</dbReference>
<organism evidence="2 3">
    <name type="scientific">Colletotrichum spinosum</name>
    <dbReference type="NCBI Taxonomy" id="1347390"/>
    <lineage>
        <taxon>Eukaryota</taxon>
        <taxon>Fungi</taxon>
        <taxon>Dikarya</taxon>
        <taxon>Ascomycota</taxon>
        <taxon>Pezizomycotina</taxon>
        <taxon>Sordariomycetes</taxon>
        <taxon>Hypocreomycetidae</taxon>
        <taxon>Glomerellales</taxon>
        <taxon>Glomerellaceae</taxon>
        <taxon>Colletotrichum</taxon>
        <taxon>Colletotrichum orbiculare species complex</taxon>
    </lineage>
</organism>
<sequence>MAKVLLPLDKPQPTDANASSRSVFLAGTTSKEDWRKHLIASITHFPVVVFNPFRPDWDSSWKEDISDARFKDQVEWELEMQETATFIFVYFEPGTEAHISLLELGLCARSGKAIVACPEGYKKRGNVQVVCAKFGIPLLGSYEELRDELKRKLEDE</sequence>
<proteinExistence type="predicted"/>
<dbReference type="AlphaFoldDB" id="A0A4R8QFH5"/>
<name>A0A4R8QFH5_9PEZI</name>
<gene>
    <name evidence="2" type="ORF">C8035_v008295</name>
</gene>
<dbReference type="EMBL" id="QAPG01000031">
    <property type="protein sequence ID" value="TDZ36550.1"/>
    <property type="molecule type" value="Genomic_DNA"/>
</dbReference>
<feature type="region of interest" description="Disordered" evidence="1">
    <location>
        <begin position="1"/>
        <end position="20"/>
    </location>
</feature>
<evidence type="ECO:0000256" key="1">
    <source>
        <dbReference type="SAM" id="MobiDB-lite"/>
    </source>
</evidence>
<dbReference type="Gene3D" id="3.40.50.450">
    <property type="match status" value="1"/>
</dbReference>